<name>A0A420Y1I9_9PEZI</name>
<evidence type="ECO:0000313" key="2">
    <source>
        <dbReference type="Proteomes" id="UP000275385"/>
    </source>
</evidence>
<organism evidence="1 2">
    <name type="scientific">Coniochaeta pulveracea</name>
    <dbReference type="NCBI Taxonomy" id="177199"/>
    <lineage>
        <taxon>Eukaryota</taxon>
        <taxon>Fungi</taxon>
        <taxon>Dikarya</taxon>
        <taxon>Ascomycota</taxon>
        <taxon>Pezizomycotina</taxon>
        <taxon>Sordariomycetes</taxon>
        <taxon>Sordariomycetidae</taxon>
        <taxon>Coniochaetales</taxon>
        <taxon>Coniochaetaceae</taxon>
        <taxon>Coniochaeta</taxon>
    </lineage>
</organism>
<protein>
    <submittedName>
        <fullName evidence="1">Uncharacterized protein</fullName>
    </submittedName>
</protein>
<reference evidence="1 2" key="1">
    <citation type="submission" date="2018-08" db="EMBL/GenBank/DDBJ databases">
        <title>Draft genome of the lignicolous fungus Coniochaeta pulveracea.</title>
        <authorList>
            <person name="Borstlap C.J."/>
            <person name="De Witt R.N."/>
            <person name="Botha A."/>
            <person name="Volschenk H."/>
        </authorList>
    </citation>
    <scope>NUCLEOTIDE SEQUENCE [LARGE SCALE GENOMIC DNA]</scope>
    <source>
        <strain evidence="1 2">CAB683</strain>
    </source>
</reference>
<proteinExistence type="predicted"/>
<sequence>MPSSSSSSNSAGTPADVNGLRVFVPNSNLAGFLQIHPGSTKFDCTAAIVSLALDILESKSSVIALKTFTREVVTLNQDVRELRDLPEFHIELKANEFLGSVRRSFPHIVITNANGMRTKNGRTTKRDCLGTFEPKSAAVIELNETLVDRMANANCVLVTRDSDAHAQHYHTLLFRLAITVAHELVHIYNLFLRRRGVNHTPPPRTYGGYRDQNAGESGRYWEYLVFGGFIDMRDTSSNPHNNMEAVAIRDSHRNVWRIKNVVIEGILSRDFGRWLKPGEPINDPEHPKNTFTQILTPYH</sequence>
<accession>A0A420Y1I9</accession>
<dbReference type="Proteomes" id="UP000275385">
    <property type="component" value="Unassembled WGS sequence"/>
</dbReference>
<dbReference type="OrthoDB" id="5290015at2759"/>
<evidence type="ECO:0000313" key="1">
    <source>
        <dbReference type="EMBL" id="RKU41791.1"/>
    </source>
</evidence>
<gene>
    <name evidence="1" type="ORF">DL546_000502</name>
</gene>
<dbReference type="AlphaFoldDB" id="A0A420Y1I9"/>
<keyword evidence="2" id="KW-1185">Reference proteome</keyword>
<dbReference type="EMBL" id="QVQW01000067">
    <property type="protein sequence ID" value="RKU41791.1"/>
    <property type="molecule type" value="Genomic_DNA"/>
</dbReference>
<comment type="caution">
    <text evidence="1">The sequence shown here is derived from an EMBL/GenBank/DDBJ whole genome shotgun (WGS) entry which is preliminary data.</text>
</comment>